<dbReference type="RefSeq" id="WP_138244881.1">
    <property type="nucleotide sequence ID" value="NZ_CP040330.1"/>
</dbReference>
<reference evidence="5" key="1">
    <citation type="submission" date="2019-05" db="EMBL/GenBank/DDBJ databases">
        <title>Genome sequence and methylation pattern of the halophilic Archaeon Natrinema versiforme BOL5-4.</title>
        <authorList>
            <person name="DasSarma P."/>
            <person name="Anton B.P."/>
            <person name="DasSarma S.L."/>
            <person name="Martinez F.L."/>
            <person name="Guzman D."/>
            <person name="Roberts R.J."/>
            <person name="DasSarma S."/>
        </authorList>
    </citation>
    <scope>NUCLEOTIDE SEQUENCE [LARGE SCALE GENOMIC DNA]</scope>
    <source>
        <strain evidence="5">BOL5-4</strain>
    </source>
</reference>
<feature type="compositionally biased region" description="Polar residues" evidence="1">
    <location>
        <begin position="17"/>
        <end position="28"/>
    </location>
</feature>
<dbReference type="GeneID" id="40265302"/>
<dbReference type="OrthoDB" id="203809at2157"/>
<gene>
    <name evidence="4" type="ORF">FEJ81_08475</name>
</gene>
<evidence type="ECO:0000259" key="2">
    <source>
        <dbReference type="Pfam" id="PF23418"/>
    </source>
</evidence>
<dbReference type="EMBL" id="CP040330">
    <property type="protein sequence ID" value="QCS42392.1"/>
    <property type="molecule type" value="Genomic_DNA"/>
</dbReference>
<organism evidence="4 5">
    <name type="scientific">Natrinema versiforme</name>
    <dbReference type="NCBI Taxonomy" id="88724"/>
    <lineage>
        <taxon>Archaea</taxon>
        <taxon>Methanobacteriati</taxon>
        <taxon>Methanobacteriota</taxon>
        <taxon>Stenosarchaea group</taxon>
        <taxon>Halobacteria</taxon>
        <taxon>Halobacteriales</taxon>
        <taxon>Natrialbaceae</taxon>
        <taxon>Natrinema</taxon>
    </lineage>
</organism>
<name>A0A4P8WH85_9EURY</name>
<dbReference type="InterPro" id="IPR056494">
    <property type="entry name" value="DUF7108_C"/>
</dbReference>
<accession>A0A4P8WH85</accession>
<feature type="domain" description="DUF7108" evidence="2">
    <location>
        <begin position="45"/>
        <end position="131"/>
    </location>
</feature>
<dbReference type="Proteomes" id="UP000302218">
    <property type="component" value="Chromosome"/>
</dbReference>
<feature type="region of interest" description="Disordered" evidence="1">
    <location>
        <begin position="1"/>
        <end position="50"/>
    </location>
</feature>
<feature type="domain" description="DUF7108" evidence="3">
    <location>
        <begin position="136"/>
        <end position="224"/>
    </location>
</feature>
<evidence type="ECO:0000256" key="1">
    <source>
        <dbReference type="SAM" id="MobiDB-lite"/>
    </source>
</evidence>
<dbReference type="InterPro" id="IPR055532">
    <property type="entry name" value="DUF7108_N"/>
</dbReference>
<protein>
    <submittedName>
        <fullName evidence="4">RnhA operon protein</fullName>
    </submittedName>
</protein>
<dbReference type="Pfam" id="PF23418">
    <property type="entry name" value="DUF7108"/>
    <property type="match status" value="1"/>
</dbReference>
<sequence>MTDPNAVDADADGGESSDVTRPSDTPEASGSEAADAETDTESADLSRGIVDEVERLTRLERSAVDENEVEAYEDRRDDLLDEHDFTARIRDDDGDDALVLHPAEWHDEENGVIRTERIDDIDRAVEIPLEGTADPDDWEAVDDHNRDLVAAVREAHGDVHGDNAAMLADFAGNHYAKPIESLTSEELAEFGTDYAVRNAWPSAKQQEVIAESIEHVFETAGEPVPEIRF</sequence>
<dbReference type="KEGG" id="nvr:FEJ81_08475"/>
<evidence type="ECO:0000259" key="3">
    <source>
        <dbReference type="Pfam" id="PF23420"/>
    </source>
</evidence>
<evidence type="ECO:0000313" key="5">
    <source>
        <dbReference type="Proteomes" id="UP000302218"/>
    </source>
</evidence>
<dbReference type="Pfam" id="PF23420">
    <property type="entry name" value="DUF7108_C"/>
    <property type="match status" value="1"/>
</dbReference>
<proteinExistence type="predicted"/>
<evidence type="ECO:0000313" key="4">
    <source>
        <dbReference type="EMBL" id="QCS42392.1"/>
    </source>
</evidence>
<dbReference type="AlphaFoldDB" id="A0A4P8WH85"/>